<accession>A0A134ACX1</accession>
<evidence type="ECO:0000313" key="1">
    <source>
        <dbReference type="EMBL" id="KXB65544.1"/>
    </source>
</evidence>
<protein>
    <submittedName>
        <fullName evidence="1">Uncharacterized protein</fullName>
    </submittedName>
</protein>
<proteinExistence type="predicted"/>
<dbReference type="Proteomes" id="UP000070483">
    <property type="component" value="Unassembled WGS sequence"/>
</dbReference>
<dbReference type="STRING" id="157687.HMPREF3180_01117"/>
<keyword evidence="2" id="KW-1185">Reference proteome</keyword>
<dbReference type="AlphaFoldDB" id="A0A134ACX1"/>
<organism evidence="1 2">
    <name type="scientific">Leptotrichia wadei</name>
    <dbReference type="NCBI Taxonomy" id="157687"/>
    <lineage>
        <taxon>Bacteria</taxon>
        <taxon>Fusobacteriati</taxon>
        <taxon>Fusobacteriota</taxon>
        <taxon>Fusobacteriia</taxon>
        <taxon>Fusobacteriales</taxon>
        <taxon>Leptotrichiaceae</taxon>
        <taxon>Leptotrichia</taxon>
    </lineage>
</organism>
<dbReference type="PATRIC" id="fig|157687.3.peg.1112"/>
<name>A0A134ACX1_9FUSO</name>
<evidence type="ECO:0000313" key="2">
    <source>
        <dbReference type="Proteomes" id="UP000070483"/>
    </source>
</evidence>
<gene>
    <name evidence="1" type="ORF">HMPREF3180_01117</name>
</gene>
<sequence length="264" mass="32010">MMGWQDKMKIMKIILYFLILQIIIFSEPTKLDKIIYYRYFPLIEDKLKSGMEIQKIRGYCILVDMKCTTRGVFVAKEMDSWKQGPGESTLKKIDIDLSNFKKTFFIGEFRNDYPYFENLKQEILKENKLRKKIEKIKKMLFINDIMLETEVGRSSYSDYYTPGIDYETQTKKSFSDYIIIRTDEISRPFIMDIKNYKPDEEKIELKNLNQIYQYFKNNPYRNLEYTFEKVGEYEKFIEKNININEFENILQREIFELTKELNLE</sequence>
<dbReference type="EMBL" id="LSDD01000088">
    <property type="protein sequence ID" value="KXB65544.1"/>
    <property type="molecule type" value="Genomic_DNA"/>
</dbReference>
<comment type="caution">
    <text evidence="1">The sequence shown here is derived from an EMBL/GenBank/DDBJ whole genome shotgun (WGS) entry which is preliminary data.</text>
</comment>
<reference evidence="2" key="1">
    <citation type="submission" date="2016-01" db="EMBL/GenBank/DDBJ databases">
        <authorList>
            <person name="Mitreva M."/>
            <person name="Pepin K.H."/>
            <person name="Mihindukulasuriya K.A."/>
            <person name="Fulton R."/>
            <person name="Fronick C."/>
            <person name="O'Laughlin M."/>
            <person name="Miner T."/>
            <person name="Herter B."/>
            <person name="Rosa B.A."/>
            <person name="Cordes M."/>
            <person name="Tomlinson C."/>
            <person name="Wollam A."/>
            <person name="Palsikar V.B."/>
            <person name="Mardis E.R."/>
            <person name="Wilson R.K."/>
        </authorList>
    </citation>
    <scope>NUCLEOTIDE SEQUENCE [LARGE SCALE GENOMIC DNA]</scope>
    <source>
        <strain evidence="2">KA00185</strain>
    </source>
</reference>